<reference evidence="2" key="1">
    <citation type="submission" date="2021-06" db="EMBL/GenBank/DDBJ databases">
        <authorList>
            <person name="Kallberg Y."/>
            <person name="Tangrot J."/>
            <person name="Rosling A."/>
        </authorList>
    </citation>
    <scope>NUCLEOTIDE SEQUENCE</scope>
    <source>
        <strain evidence="2">AZ414A</strain>
    </source>
</reference>
<proteinExistence type="predicted"/>
<comment type="caution">
    <text evidence="2">The sequence shown here is derived from an EMBL/GenBank/DDBJ whole genome shotgun (WGS) entry which is preliminary data.</text>
</comment>
<evidence type="ECO:0000313" key="3">
    <source>
        <dbReference type="Proteomes" id="UP000789706"/>
    </source>
</evidence>
<name>A0A9N9CDH7_9GLOM</name>
<feature type="non-terminal residue" evidence="2">
    <location>
        <position position="1"/>
    </location>
</feature>
<gene>
    <name evidence="2" type="ORF">DEBURN_LOCUS9356</name>
</gene>
<accession>A0A9N9CDH7</accession>
<dbReference type="OrthoDB" id="2379882at2759"/>
<feature type="region of interest" description="Disordered" evidence="1">
    <location>
        <begin position="1"/>
        <end position="33"/>
    </location>
</feature>
<dbReference type="Proteomes" id="UP000789706">
    <property type="component" value="Unassembled WGS sequence"/>
</dbReference>
<dbReference type="EMBL" id="CAJVPK010001750">
    <property type="protein sequence ID" value="CAG8597442.1"/>
    <property type="molecule type" value="Genomic_DNA"/>
</dbReference>
<feature type="compositionally biased region" description="Basic and acidic residues" evidence="1">
    <location>
        <begin position="15"/>
        <end position="33"/>
    </location>
</feature>
<feature type="compositionally biased region" description="Basic and acidic residues" evidence="1">
    <location>
        <begin position="272"/>
        <end position="286"/>
    </location>
</feature>
<protein>
    <submittedName>
        <fullName evidence="2">11056_t:CDS:1</fullName>
    </submittedName>
</protein>
<dbReference type="AlphaFoldDB" id="A0A9N9CDH7"/>
<evidence type="ECO:0000256" key="1">
    <source>
        <dbReference type="SAM" id="MobiDB-lite"/>
    </source>
</evidence>
<evidence type="ECO:0000313" key="2">
    <source>
        <dbReference type="EMBL" id="CAG8597442.1"/>
    </source>
</evidence>
<keyword evidence="3" id="KW-1185">Reference proteome</keyword>
<organism evidence="2 3">
    <name type="scientific">Diversispora eburnea</name>
    <dbReference type="NCBI Taxonomy" id="1213867"/>
    <lineage>
        <taxon>Eukaryota</taxon>
        <taxon>Fungi</taxon>
        <taxon>Fungi incertae sedis</taxon>
        <taxon>Mucoromycota</taxon>
        <taxon>Glomeromycotina</taxon>
        <taxon>Glomeromycetes</taxon>
        <taxon>Diversisporales</taxon>
        <taxon>Diversisporaceae</taxon>
        <taxon>Diversispora</taxon>
    </lineage>
</organism>
<sequence>RVYNKTVPKPISLRPEYDMEHRSSDSSDRPRKATDWSIRGFLDECEEKQFKLKIEAYCLSLENIIKQGKLNHRHANTINGINNTGAFDIHLLKESKKRKKDQEDEEEDEGIDDPAILYDRLIVGIETARENQTACLMTPLCWGVVDLRAENVSPCPKHPRAKEFLSDTEVQNLQQTAIEIINKESHLSLSAKTLLETLQCSTFSLKKLSKEKRARGIEGICSLLKIDAKIYDKDTQYVGECMDAFWVHIYGGTTNIERTVDMHLIGPFSKTPESHSDADRNEKSSRSESGATGKACDFIFWGNGHEIGIGENTGPTRKDHHKKSVTDFVDVINVARSQHISFQTKCIEKSGHNPLPSNIENVLKSVAVPFFQVIGMKIRFYILIQINGDLYGMWEWSSQDLPRKDDDIITAMALCKKFLIHRNLLNKTSNLTQTAVRLSQVFRENVENMQYVHINKSVKLSPIVAPKEKRG</sequence>
<feature type="region of interest" description="Disordered" evidence="1">
    <location>
        <begin position="267"/>
        <end position="291"/>
    </location>
</feature>